<dbReference type="PANTHER" id="PTHR20854:SF4">
    <property type="entry name" value="INOSITOL-1-MONOPHOSPHATASE-RELATED"/>
    <property type="match status" value="1"/>
</dbReference>
<dbReference type="RefSeq" id="WP_380047966.1">
    <property type="nucleotide sequence ID" value="NZ_JBHSOH010000006.1"/>
</dbReference>
<gene>
    <name evidence="8" type="ORF">ACFPQ6_07610</name>
</gene>
<dbReference type="PROSITE" id="PS00630">
    <property type="entry name" value="IMP_2"/>
    <property type="match status" value="1"/>
</dbReference>
<dbReference type="CDD" id="cd01639">
    <property type="entry name" value="IMPase"/>
    <property type="match status" value="1"/>
</dbReference>
<evidence type="ECO:0000256" key="5">
    <source>
        <dbReference type="ARBA" id="ARBA00022801"/>
    </source>
</evidence>
<evidence type="ECO:0000256" key="2">
    <source>
        <dbReference type="ARBA" id="ARBA00001946"/>
    </source>
</evidence>
<organism evidence="8 9">
    <name type="scientific">Deinococcus petrolearius</name>
    <dbReference type="NCBI Taxonomy" id="1751295"/>
    <lineage>
        <taxon>Bacteria</taxon>
        <taxon>Thermotogati</taxon>
        <taxon>Deinococcota</taxon>
        <taxon>Deinococci</taxon>
        <taxon>Deinococcales</taxon>
        <taxon>Deinococcaceae</taxon>
        <taxon>Deinococcus</taxon>
    </lineage>
</organism>
<dbReference type="EC" id="3.1.3.25" evidence="7"/>
<dbReference type="InterPro" id="IPR000760">
    <property type="entry name" value="Inositol_monophosphatase-like"/>
</dbReference>
<evidence type="ECO:0000256" key="4">
    <source>
        <dbReference type="ARBA" id="ARBA00022723"/>
    </source>
</evidence>
<dbReference type="InterPro" id="IPR033942">
    <property type="entry name" value="IMPase"/>
</dbReference>
<evidence type="ECO:0000256" key="7">
    <source>
        <dbReference type="RuleBase" id="RU364068"/>
    </source>
</evidence>
<comment type="cofactor">
    <cofactor evidence="2 7">
        <name>Mg(2+)</name>
        <dbReference type="ChEBI" id="CHEBI:18420"/>
    </cofactor>
</comment>
<dbReference type="Pfam" id="PF00459">
    <property type="entry name" value="Inositol_P"/>
    <property type="match status" value="1"/>
</dbReference>
<dbReference type="PRINTS" id="PR00377">
    <property type="entry name" value="IMPHPHTASES"/>
</dbReference>
<dbReference type="EMBL" id="JBHSOH010000006">
    <property type="protein sequence ID" value="MFC5848176.1"/>
    <property type="molecule type" value="Genomic_DNA"/>
</dbReference>
<comment type="similarity">
    <text evidence="3 7">Belongs to the inositol monophosphatase superfamily.</text>
</comment>
<sequence length="267" mass="28539">MTHHATPPEQMTHWLEVAVRAARAAGAVHLAHLGRVKGVRAKSSFADLVTEVDGEAERVIRAEIAADFPDHAVLGEEEGARGEPGRYRWVVDPLDGTVNYAHGYPVFCSSVALEQDGERVVGAVYDPTRGELFTATRGGGAFLNGEPLRVSGVPTLDTPALLATGFPYDTSGERNLVYVARVLRLGVPLRRPGAAALDLCNVACGRMDGYWELGVQPWDVAAGSLILEEAGGRVSDQSGLTTPYGPMIVATNGALHPELLHLLRDEE</sequence>
<dbReference type="InterPro" id="IPR020583">
    <property type="entry name" value="Inositol_monoP_metal-BS"/>
</dbReference>
<protein>
    <recommendedName>
        <fullName evidence="7">Inositol-1-monophosphatase</fullName>
        <ecNumber evidence="7">3.1.3.25</ecNumber>
    </recommendedName>
</protein>
<evidence type="ECO:0000313" key="8">
    <source>
        <dbReference type="EMBL" id="MFC5848176.1"/>
    </source>
</evidence>
<comment type="caution">
    <text evidence="8">The sequence shown here is derived from an EMBL/GenBank/DDBJ whole genome shotgun (WGS) entry which is preliminary data.</text>
</comment>
<keyword evidence="4 7" id="KW-0479">Metal-binding</keyword>
<dbReference type="Gene3D" id="3.40.190.80">
    <property type="match status" value="1"/>
</dbReference>
<dbReference type="PANTHER" id="PTHR20854">
    <property type="entry name" value="INOSITOL MONOPHOSPHATASE"/>
    <property type="match status" value="1"/>
</dbReference>
<proteinExistence type="inferred from homology"/>
<dbReference type="GO" id="GO:0016787">
    <property type="term" value="F:hydrolase activity"/>
    <property type="evidence" value="ECO:0007669"/>
    <property type="project" value="UniProtKB-KW"/>
</dbReference>
<comment type="catalytic activity">
    <reaction evidence="1 7">
        <text>a myo-inositol phosphate + H2O = myo-inositol + phosphate</text>
        <dbReference type="Rhea" id="RHEA:24056"/>
        <dbReference type="ChEBI" id="CHEBI:15377"/>
        <dbReference type="ChEBI" id="CHEBI:17268"/>
        <dbReference type="ChEBI" id="CHEBI:43474"/>
        <dbReference type="ChEBI" id="CHEBI:84139"/>
        <dbReference type="EC" id="3.1.3.25"/>
    </reaction>
</comment>
<accession>A0ABW1DHS7</accession>
<keyword evidence="9" id="KW-1185">Reference proteome</keyword>
<evidence type="ECO:0000256" key="1">
    <source>
        <dbReference type="ARBA" id="ARBA00001033"/>
    </source>
</evidence>
<keyword evidence="6 7" id="KW-0460">Magnesium</keyword>
<dbReference type="InterPro" id="IPR020550">
    <property type="entry name" value="Inositol_monophosphatase_CS"/>
</dbReference>
<reference evidence="9" key="1">
    <citation type="journal article" date="2019" name="Int. J. Syst. Evol. Microbiol.">
        <title>The Global Catalogue of Microorganisms (GCM) 10K type strain sequencing project: providing services to taxonomists for standard genome sequencing and annotation.</title>
        <authorList>
            <consortium name="The Broad Institute Genomics Platform"/>
            <consortium name="The Broad Institute Genome Sequencing Center for Infectious Disease"/>
            <person name="Wu L."/>
            <person name="Ma J."/>
        </authorList>
    </citation>
    <scope>NUCLEOTIDE SEQUENCE [LARGE SCALE GENOMIC DNA]</scope>
    <source>
        <strain evidence="9">CGMCC 1.15053</strain>
    </source>
</reference>
<evidence type="ECO:0000256" key="3">
    <source>
        <dbReference type="ARBA" id="ARBA00009759"/>
    </source>
</evidence>
<dbReference type="PROSITE" id="PS00629">
    <property type="entry name" value="IMP_1"/>
    <property type="match status" value="1"/>
</dbReference>
<name>A0ABW1DHS7_9DEIO</name>
<evidence type="ECO:0000313" key="9">
    <source>
        <dbReference type="Proteomes" id="UP001595979"/>
    </source>
</evidence>
<evidence type="ECO:0000256" key="6">
    <source>
        <dbReference type="ARBA" id="ARBA00022842"/>
    </source>
</evidence>
<dbReference type="Gene3D" id="3.30.540.10">
    <property type="entry name" value="Fructose-1,6-Bisphosphatase, subunit A, domain 1"/>
    <property type="match status" value="1"/>
</dbReference>
<dbReference type="SUPFAM" id="SSF56655">
    <property type="entry name" value="Carbohydrate phosphatase"/>
    <property type="match status" value="1"/>
</dbReference>
<keyword evidence="5 7" id="KW-0378">Hydrolase</keyword>
<dbReference type="Proteomes" id="UP001595979">
    <property type="component" value="Unassembled WGS sequence"/>
</dbReference>